<dbReference type="RefSeq" id="WP_077421413.1">
    <property type="nucleotide sequence ID" value="NZ_MLHK01000054.1"/>
</dbReference>
<evidence type="ECO:0000256" key="2">
    <source>
        <dbReference type="ARBA" id="ARBA00023136"/>
    </source>
</evidence>
<proteinExistence type="inferred from homology"/>
<evidence type="ECO:0000256" key="1">
    <source>
        <dbReference type="ARBA" id="ARBA00022729"/>
    </source>
</evidence>
<dbReference type="EMBL" id="MLHK01000054">
    <property type="protein sequence ID" value="OOF44336.1"/>
    <property type="molecule type" value="Genomic_DNA"/>
</dbReference>
<dbReference type="Pfam" id="PF04390">
    <property type="entry name" value="LptE"/>
    <property type="match status" value="1"/>
</dbReference>
<dbReference type="GO" id="GO:0015920">
    <property type="term" value="P:lipopolysaccharide transport"/>
    <property type="evidence" value="ECO:0007669"/>
    <property type="project" value="TreeGrafter"/>
</dbReference>
<evidence type="ECO:0000256" key="3">
    <source>
        <dbReference type="ARBA" id="ARBA00023139"/>
    </source>
</evidence>
<dbReference type="AlphaFoldDB" id="A0A1V3IQE0"/>
<dbReference type="PROSITE" id="PS51257">
    <property type="entry name" value="PROKAR_LIPOPROTEIN"/>
    <property type="match status" value="1"/>
</dbReference>
<keyword evidence="5 6" id="KW-0449">Lipoprotein</keyword>
<reference evidence="7 8" key="1">
    <citation type="submission" date="2016-10" db="EMBL/GenBank/DDBJ databases">
        <title>Rodentibacter gen. nov. and new species.</title>
        <authorList>
            <person name="Christensen H."/>
        </authorList>
    </citation>
    <scope>NUCLEOTIDE SEQUENCE [LARGE SCALE GENOMIC DNA]</scope>
    <source>
        <strain evidence="7 8">H1983213011</strain>
    </source>
</reference>
<evidence type="ECO:0000256" key="6">
    <source>
        <dbReference type="HAMAP-Rule" id="MF_01186"/>
    </source>
</evidence>
<evidence type="ECO:0000256" key="4">
    <source>
        <dbReference type="ARBA" id="ARBA00023237"/>
    </source>
</evidence>
<dbReference type="GO" id="GO:0001530">
    <property type="term" value="F:lipopolysaccharide binding"/>
    <property type="evidence" value="ECO:0007669"/>
    <property type="project" value="TreeGrafter"/>
</dbReference>
<dbReference type="GO" id="GO:0009279">
    <property type="term" value="C:cell outer membrane"/>
    <property type="evidence" value="ECO:0007669"/>
    <property type="project" value="UniProtKB-SubCell"/>
</dbReference>
<dbReference type="PANTHER" id="PTHR38098">
    <property type="entry name" value="LPS-ASSEMBLY LIPOPROTEIN LPTE"/>
    <property type="match status" value="1"/>
</dbReference>
<dbReference type="InterPro" id="IPR007485">
    <property type="entry name" value="LPS_assembly_LptE"/>
</dbReference>
<comment type="subcellular location">
    <subcellularLocation>
        <location evidence="6">Cell outer membrane</location>
        <topology evidence="6">Lipid-anchor</topology>
    </subcellularLocation>
</comment>
<keyword evidence="4 6" id="KW-0998">Cell outer membrane</keyword>
<keyword evidence="1 6" id="KW-0732">Signal</keyword>
<sequence>MIKSIKTLFLTIAFVSISACGWHLQNGALIPQELHTLAFESSDPYSEMSMAVRRQLQANNVNLVNAEQGVPVLRINKQITNDEVSSIFKRGREAEKTLMLEVEATVRLANGQSHPISAKVNRTFFDNSRAALAKATERDVIWNDMREQAARQLITKMVALQHQLKEK</sequence>
<dbReference type="Proteomes" id="UP000188728">
    <property type="component" value="Unassembled WGS sequence"/>
</dbReference>
<comment type="subunit">
    <text evidence="6">Component of the lipopolysaccharide transport and assembly complex. Interacts with LptD.</text>
</comment>
<comment type="caution">
    <text evidence="7">The sequence shown here is derived from an EMBL/GenBank/DDBJ whole genome shotgun (WGS) entry which is preliminary data.</text>
</comment>
<gene>
    <name evidence="6" type="primary">lptE</name>
    <name evidence="7" type="ORF">BKK51_09175</name>
</gene>
<evidence type="ECO:0000256" key="5">
    <source>
        <dbReference type="ARBA" id="ARBA00023288"/>
    </source>
</evidence>
<name>A0A1V3IQE0_9PAST</name>
<accession>A0A1V3IQE0</accession>
<dbReference type="GO" id="GO:0043165">
    <property type="term" value="P:Gram-negative-bacterium-type cell outer membrane assembly"/>
    <property type="evidence" value="ECO:0007669"/>
    <property type="project" value="UniProtKB-UniRule"/>
</dbReference>
<evidence type="ECO:0000313" key="8">
    <source>
        <dbReference type="Proteomes" id="UP000188728"/>
    </source>
</evidence>
<dbReference type="Gene3D" id="3.30.160.150">
    <property type="entry name" value="Lipoprotein like domain"/>
    <property type="match status" value="1"/>
</dbReference>
<comment type="similarity">
    <text evidence="6">Belongs to the LptE lipoprotein family.</text>
</comment>
<dbReference type="HAMAP" id="MF_01186">
    <property type="entry name" value="LPS_assembly_LptE"/>
    <property type="match status" value="1"/>
</dbReference>
<keyword evidence="2 6" id="KW-0472">Membrane</keyword>
<keyword evidence="3 6" id="KW-0564">Palmitate</keyword>
<evidence type="ECO:0000313" key="7">
    <source>
        <dbReference type="EMBL" id="OOF44336.1"/>
    </source>
</evidence>
<dbReference type="PANTHER" id="PTHR38098:SF1">
    <property type="entry name" value="LPS-ASSEMBLY LIPOPROTEIN LPTE"/>
    <property type="match status" value="1"/>
</dbReference>
<comment type="function">
    <text evidence="6">Together with LptD, is involved in the assembly of lipopolysaccharide (LPS) at the surface of the outer membrane. Required for the proper assembly of LptD. Binds LPS and may serve as the LPS recognition site at the outer membrane.</text>
</comment>
<organism evidence="7 8">
    <name type="scientific">Rodentibacter trehalosifermentans</name>
    <dbReference type="NCBI Taxonomy" id="1908263"/>
    <lineage>
        <taxon>Bacteria</taxon>
        <taxon>Pseudomonadati</taxon>
        <taxon>Pseudomonadota</taxon>
        <taxon>Gammaproteobacteria</taxon>
        <taxon>Pasteurellales</taxon>
        <taxon>Pasteurellaceae</taxon>
        <taxon>Rodentibacter</taxon>
    </lineage>
</organism>
<dbReference type="GO" id="GO:1990351">
    <property type="term" value="C:transporter complex"/>
    <property type="evidence" value="ECO:0007669"/>
    <property type="project" value="TreeGrafter"/>
</dbReference>
<protein>
    <recommendedName>
        <fullName evidence="6">LPS-assembly lipoprotein LptE</fullName>
    </recommendedName>
</protein>